<dbReference type="EMBL" id="MCFE01000036">
    <property type="protein sequence ID" value="ORY04314.1"/>
    <property type="molecule type" value="Genomic_DNA"/>
</dbReference>
<evidence type="ECO:0000256" key="2">
    <source>
        <dbReference type="SAM" id="SignalP"/>
    </source>
</evidence>
<comment type="caution">
    <text evidence="3">The sequence shown here is derived from an EMBL/GenBank/DDBJ whole genome shotgun (WGS) entry which is preliminary data.</text>
</comment>
<reference evidence="3 4" key="1">
    <citation type="submission" date="2016-07" db="EMBL/GenBank/DDBJ databases">
        <title>Pervasive Adenine N6-methylation of Active Genes in Fungi.</title>
        <authorList>
            <consortium name="DOE Joint Genome Institute"/>
            <person name="Mondo S.J."/>
            <person name="Dannebaum R.O."/>
            <person name="Kuo R.C."/>
            <person name="Labutti K."/>
            <person name="Haridas S."/>
            <person name="Kuo A."/>
            <person name="Salamov A."/>
            <person name="Ahrendt S.R."/>
            <person name="Lipzen A."/>
            <person name="Sullivan W."/>
            <person name="Andreopoulos W.B."/>
            <person name="Clum A."/>
            <person name="Lindquist E."/>
            <person name="Daum C."/>
            <person name="Ramamoorthy G.K."/>
            <person name="Gryganskyi A."/>
            <person name="Culley D."/>
            <person name="Magnuson J.K."/>
            <person name="James T.Y."/>
            <person name="O'Malley M.A."/>
            <person name="Stajich J.E."/>
            <person name="Spatafora J.W."/>
            <person name="Visel A."/>
            <person name="Grigoriev I.V."/>
        </authorList>
    </citation>
    <scope>NUCLEOTIDE SEQUENCE [LARGE SCALE GENOMIC DNA]</scope>
    <source>
        <strain evidence="3 4">CBS 931.73</strain>
    </source>
</reference>
<dbReference type="AlphaFoldDB" id="A0A1Y1Z2I0"/>
<proteinExistence type="predicted"/>
<dbReference type="Proteomes" id="UP000193498">
    <property type="component" value="Unassembled WGS sequence"/>
</dbReference>
<organism evidence="3 4">
    <name type="scientific">Basidiobolus meristosporus CBS 931.73</name>
    <dbReference type="NCBI Taxonomy" id="1314790"/>
    <lineage>
        <taxon>Eukaryota</taxon>
        <taxon>Fungi</taxon>
        <taxon>Fungi incertae sedis</taxon>
        <taxon>Zoopagomycota</taxon>
        <taxon>Entomophthoromycotina</taxon>
        <taxon>Basidiobolomycetes</taxon>
        <taxon>Basidiobolales</taxon>
        <taxon>Basidiobolaceae</taxon>
        <taxon>Basidiobolus</taxon>
    </lineage>
</organism>
<keyword evidence="2" id="KW-0732">Signal</keyword>
<gene>
    <name evidence="3" type="ORF">K493DRAFT_297019</name>
</gene>
<feature type="signal peptide" evidence="2">
    <location>
        <begin position="1"/>
        <end position="18"/>
    </location>
</feature>
<accession>A0A1Y1Z2I0</accession>
<name>A0A1Y1Z2I0_9FUNG</name>
<dbReference type="InParanoid" id="A0A1Y1Z2I0"/>
<feature type="chain" id="PRO_5012847359" evidence="2">
    <location>
        <begin position="19"/>
        <end position="241"/>
    </location>
</feature>
<sequence length="241" mass="24357">MKLSTSLLFLSIASQVAAAPTYGSGGSGSASYCDGLVVQLNALGAGLDAKVCTGKSEPAPPKYKDIAKLSCNDLVVAAQALGIKVKAGLCTADDRGQGSSHTNPTPPKDPYGNPAPPNDPYADPTPPKDPYVNPPPPRDPYSNPSPPVEPYTSPETPVDPYDSNGGQGGTGSSPTCQDILAKVKLLGIKVDAGVCTSANKHGSHAPVLSGKSGCPTLVANAKLLGIVNVSLAACLKAKVNV</sequence>
<keyword evidence="4" id="KW-1185">Reference proteome</keyword>
<protein>
    <submittedName>
        <fullName evidence="3">Uncharacterized protein</fullName>
    </submittedName>
</protein>
<feature type="region of interest" description="Disordered" evidence="1">
    <location>
        <begin position="91"/>
        <end position="175"/>
    </location>
</feature>
<feature type="compositionally biased region" description="Pro residues" evidence="1">
    <location>
        <begin position="104"/>
        <end position="149"/>
    </location>
</feature>
<evidence type="ECO:0000256" key="1">
    <source>
        <dbReference type="SAM" id="MobiDB-lite"/>
    </source>
</evidence>
<evidence type="ECO:0000313" key="4">
    <source>
        <dbReference type="Proteomes" id="UP000193498"/>
    </source>
</evidence>
<evidence type="ECO:0000313" key="3">
    <source>
        <dbReference type="EMBL" id="ORY04314.1"/>
    </source>
</evidence>